<dbReference type="RefSeq" id="WP_183571616.1">
    <property type="nucleotide sequence ID" value="NZ_CBCSLB010000048.1"/>
</dbReference>
<keyword evidence="4" id="KW-1185">Reference proteome</keyword>
<gene>
    <name evidence="3" type="ORF">FHS16_006413</name>
</gene>
<dbReference type="Proteomes" id="UP000518605">
    <property type="component" value="Unassembled WGS sequence"/>
</dbReference>
<reference evidence="3 4" key="1">
    <citation type="submission" date="2020-08" db="EMBL/GenBank/DDBJ databases">
        <title>Genomic Encyclopedia of Type Strains, Phase III (KMG-III): the genomes of soil and plant-associated and newly described type strains.</title>
        <authorList>
            <person name="Whitman W."/>
        </authorList>
    </citation>
    <scope>NUCLEOTIDE SEQUENCE [LARGE SCALE GENOMIC DNA]</scope>
    <source>
        <strain evidence="3 4">CECT 8234</strain>
    </source>
</reference>
<evidence type="ECO:0000259" key="1">
    <source>
        <dbReference type="Pfam" id="PF22007"/>
    </source>
</evidence>
<name>A0A7W5CEL8_9BACL</name>
<feature type="domain" description="DUF6930" evidence="1">
    <location>
        <begin position="214"/>
        <end position="332"/>
    </location>
</feature>
<feature type="domain" description="DUF7309" evidence="2">
    <location>
        <begin position="8"/>
        <end position="170"/>
    </location>
</feature>
<proteinExistence type="predicted"/>
<dbReference type="InterPro" id="IPR054216">
    <property type="entry name" value="DUF6930"/>
</dbReference>
<dbReference type="AlphaFoldDB" id="A0A7W5CEL8"/>
<protein>
    <submittedName>
        <fullName evidence="3">Uncharacterized protein</fullName>
    </submittedName>
</protein>
<organism evidence="3 4">
    <name type="scientific">Paenibacillus endophyticus</name>
    <dbReference type="NCBI Taxonomy" id="1294268"/>
    <lineage>
        <taxon>Bacteria</taxon>
        <taxon>Bacillati</taxon>
        <taxon>Bacillota</taxon>
        <taxon>Bacilli</taxon>
        <taxon>Bacillales</taxon>
        <taxon>Paenibacillaceae</taxon>
        <taxon>Paenibacillus</taxon>
    </lineage>
</organism>
<evidence type="ECO:0000313" key="4">
    <source>
        <dbReference type="Proteomes" id="UP000518605"/>
    </source>
</evidence>
<accession>A0A7W5CEL8</accession>
<dbReference type="EMBL" id="JACHXW010000038">
    <property type="protein sequence ID" value="MBB3156290.1"/>
    <property type="molecule type" value="Genomic_DNA"/>
</dbReference>
<dbReference type="Pfam" id="PF23988">
    <property type="entry name" value="DUF7309"/>
    <property type="match status" value="1"/>
</dbReference>
<evidence type="ECO:0000313" key="3">
    <source>
        <dbReference type="EMBL" id="MBB3156290.1"/>
    </source>
</evidence>
<evidence type="ECO:0000259" key="2">
    <source>
        <dbReference type="Pfam" id="PF23988"/>
    </source>
</evidence>
<dbReference type="InterPro" id="IPR055733">
    <property type="entry name" value="DUF7309"/>
</dbReference>
<sequence length="339" mass="38523">MQPTEKEWTRLYEAAIAFKAAKPWNILENGDIFAVKDPNSGLTGYCCIMGAGGELYGMALYLGKNGLDTLLAMFNDEINEDPIFVQHCLMLSFDDREDLHPTEKEMIKKLGLKFRGRGAWPSFRLHQPGYYPWPLEHAHDVSYLAAALEQAIEVASAVSEDPQLLLSNNDLLLHRVATPQPNGALAWHNEWLLPADEDEMESDQSSYVQNELLLAQLKKTAKSSQSVWEIDLFFIPTPVMEQGRPYFPMALAVMDQDSQQIITMHMFQQSEASLVVPQKFIELLQMIKQLPDKLVAPKPEVFPYLSPILDYFSLKCFTHRGPMMLDEFKHSLFAQFGGH</sequence>
<comment type="caution">
    <text evidence="3">The sequence shown here is derived from an EMBL/GenBank/DDBJ whole genome shotgun (WGS) entry which is preliminary data.</text>
</comment>
<dbReference type="Pfam" id="PF22007">
    <property type="entry name" value="DUF6930"/>
    <property type="match status" value="1"/>
</dbReference>